<evidence type="ECO:0000256" key="5">
    <source>
        <dbReference type="ARBA" id="ARBA00022643"/>
    </source>
</evidence>
<dbReference type="GO" id="GO:0009695">
    <property type="term" value="P:jasmonic acid biosynthetic process"/>
    <property type="evidence" value="ECO:0007669"/>
    <property type="project" value="UniProtKB-ARBA"/>
</dbReference>
<dbReference type="PANTHER" id="PTHR22893:SF91">
    <property type="entry name" value="NADPH DEHYDROGENASE 2-RELATED"/>
    <property type="match status" value="1"/>
</dbReference>
<keyword evidence="7" id="KW-0276">Fatty acid metabolism</keyword>
<evidence type="ECO:0000256" key="2">
    <source>
        <dbReference type="ARBA" id="ARBA00005979"/>
    </source>
</evidence>
<comment type="cofactor">
    <cofactor evidence="1">
        <name>FMN</name>
        <dbReference type="ChEBI" id="CHEBI:58210"/>
    </cofactor>
</comment>
<evidence type="ECO:0000256" key="1">
    <source>
        <dbReference type="ARBA" id="ARBA00001917"/>
    </source>
</evidence>
<evidence type="ECO:0000256" key="10">
    <source>
        <dbReference type="ARBA" id="ARBA00023098"/>
    </source>
</evidence>
<dbReference type="AlphaFoldDB" id="A0A2T7CVC4"/>
<dbReference type="EMBL" id="CM009755">
    <property type="protein sequence ID" value="PUZ47292.1"/>
    <property type="molecule type" value="Genomic_DNA"/>
</dbReference>
<feature type="region of interest" description="Disordered" evidence="12">
    <location>
        <begin position="35"/>
        <end position="77"/>
    </location>
</feature>
<protein>
    <recommendedName>
        <fullName evidence="13">NADH:flavin oxidoreductase/NADH oxidase N-terminal domain-containing protein</fullName>
    </recommendedName>
</protein>
<keyword evidence="9" id="KW-0560">Oxidoreductase</keyword>
<dbReference type="GO" id="GO:0016491">
    <property type="term" value="F:oxidoreductase activity"/>
    <property type="evidence" value="ECO:0007669"/>
    <property type="project" value="UniProtKB-KW"/>
</dbReference>
<evidence type="ECO:0000313" key="15">
    <source>
        <dbReference type="Proteomes" id="UP000244336"/>
    </source>
</evidence>
<dbReference type="InterPro" id="IPR001155">
    <property type="entry name" value="OxRdtase_FMN_N"/>
</dbReference>
<evidence type="ECO:0000256" key="3">
    <source>
        <dbReference type="ARBA" id="ARBA00022516"/>
    </source>
</evidence>
<evidence type="ECO:0000256" key="11">
    <source>
        <dbReference type="ARBA" id="ARBA00023160"/>
    </source>
</evidence>
<dbReference type="InterPro" id="IPR013785">
    <property type="entry name" value="Aldolase_TIM"/>
</dbReference>
<keyword evidence="11" id="KW-0275">Fatty acid biosynthesis</keyword>
<dbReference type="FunFam" id="3.20.20.70:FF:000073">
    <property type="entry name" value="12-oxophytodienoate reductase 3"/>
    <property type="match status" value="1"/>
</dbReference>
<dbReference type="Pfam" id="PF00724">
    <property type="entry name" value="Oxidored_FMN"/>
    <property type="match status" value="1"/>
</dbReference>
<dbReference type="Gramene" id="PUZ47292">
    <property type="protein sequence ID" value="PUZ47292"/>
    <property type="gene ID" value="GQ55_7G153400"/>
</dbReference>
<evidence type="ECO:0000313" key="14">
    <source>
        <dbReference type="EMBL" id="PUZ47292.1"/>
    </source>
</evidence>
<keyword evidence="8" id="KW-0521">NADP</keyword>
<reference evidence="14 15" key="1">
    <citation type="submission" date="2018-04" db="EMBL/GenBank/DDBJ databases">
        <title>WGS assembly of Panicum hallii var. hallii HAL2.</title>
        <authorList>
            <person name="Lovell J."/>
            <person name="Jenkins J."/>
            <person name="Lowry D."/>
            <person name="Mamidi S."/>
            <person name="Sreedasyam A."/>
            <person name="Weng X."/>
            <person name="Barry K."/>
            <person name="Bonette J."/>
            <person name="Campitelli B."/>
            <person name="Daum C."/>
            <person name="Gordon S."/>
            <person name="Gould B."/>
            <person name="Lipzen A."/>
            <person name="MacQueen A."/>
            <person name="Palacio-Mejia J."/>
            <person name="Plott C."/>
            <person name="Shakirov E."/>
            <person name="Shu S."/>
            <person name="Yoshinaga Y."/>
            <person name="Zane M."/>
            <person name="Rokhsar D."/>
            <person name="Grimwood J."/>
            <person name="Schmutz J."/>
            <person name="Juenger T."/>
        </authorList>
    </citation>
    <scope>NUCLEOTIDE SEQUENCE [LARGE SCALE GENOMIC DNA]</scope>
    <source>
        <strain evidence="15">cv. HAL2</strain>
    </source>
</reference>
<dbReference type="GO" id="GO:0031408">
    <property type="term" value="P:oxylipin biosynthetic process"/>
    <property type="evidence" value="ECO:0007669"/>
    <property type="project" value="UniProtKB-KW"/>
</dbReference>
<organism evidence="14 15">
    <name type="scientific">Panicum hallii var. hallii</name>
    <dbReference type="NCBI Taxonomy" id="1504633"/>
    <lineage>
        <taxon>Eukaryota</taxon>
        <taxon>Viridiplantae</taxon>
        <taxon>Streptophyta</taxon>
        <taxon>Embryophyta</taxon>
        <taxon>Tracheophyta</taxon>
        <taxon>Spermatophyta</taxon>
        <taxon>Magnoliopsida</taxon>
        <taxon>Liliopsida</taxon>
        <taxon>Poales</taxon>
        <taxon>Poaceae</taxon>
        <taxon>PACMAD clade</taxon>
        <taxon>Panicoideae</taxon>
        <taxon>Panicodae</taxon>
        <taxon>Paniceae</taxon>
        <taxon>Panicinae</taxon>
        <taxon>Panicum</taxon>
        <taxon>Panicum sect. Panicum</taxon>
    </lineage>
</organism>
<dbReference type="GO" id="GO:0010181">
    <property type="term" value="F:FMN binding"/>
    <property type="evidence" value="ECO:0007669"/>
    <property type="project" value="InterPro"/>
</dbReference>
<evidence type="ECO:0000256" key="6">
    <source>
        <dbReference type="ARBA" id="ARBA00022767"/>
    </source>
</evidence>
<keyword evidence="15" id="KW-1185">Reference proteome</keyword>
<accession>A0A2T7CVC4</accession>
<feature type="compositionally biased region" description="Basic and acidic residues" evidence="12">
    <location>
        <begin position="60"/>
        <end position="71"/>
    </location>
</feature>
<comment type="similarity">
    <text evidence="2">Belongs to the NADH:flavin oxidoreductase/NADH oxidase family.</text>
</comment>
<dbReference type="InterPro" id="IPR045247">
    <property type="entry name" value="Oye-like"/>
</dbReference>
<feature type="domain" description="NADH:flavin oxidoreductase/NADH oxidase N-terminal" evidence="13">
    <location>
        <begin position="80"/>
        <end position="403"/>
    </location>
</feature>
<gene>
    <name evidence="14" type="ORF">GQ55_7G153400</name>
</gene>
<keyword evidence="6" id="KW-0925">Oxylipin biosynthesis</keyword>
<dbReference type="STRING" id="1504633.A0A2T7CVC4"/>
<evidence type="ECO:0000256" key="4">
    <source>
        <dbReference type="ARBA" id="ARBA00022630"/>
    </source>
</evidence>
<dbReference type="CDD" id="cd02933">
    <property type="entry name" value="OYE_like_FMN"/>
    <property type="match status" value="1"/>
</dbReference>
<evidence type="ECO:0000256" key="7">
    <source>
        <dbReference type="ARBA" id="ARBA00022832"/>
    </source>
</evidence>
<dbReference type="OrthoDB" id="1663137at2759"/>
<evidence type="ECO:0000256" key="9">
    <source>
        <dbReference type="ARBA" id="ARBA00023002"/>
    </source>
</evidence>
<name>A0A2T7CVC4_9POAL</name>
<dbReference type="SUPFAM" id="SSF51395">
    <property type="entry name" value="FMN-linked oxidoreductases"/>
    <property type="match status" value="1"/>
</dbReference>
<evidence type="ECO:0000256" key="8">
    <source>
        <dbReference type="ARBA" id="ARBA00022857"/>
    </source>
</evidence>
<keyword evidence="10" id="KW-0443">Lipid metabolism</keyword>
<sequence length="434" mass="47540">MTASSVTSPATTRAVPDPDVLALGPFLSPAIFGKRADQSSPVRPHLGSIKRQGRDANWGRGRDGDGGEKMSNDGADAVPLLTPHKMGRFDLSHRVVLAPLTRQRSYGNVPQPHAILYYQQRTTKGGLLIAEATGVSDTAQGYKDTPGIWTKEQVQAWKPIVDGVHAKGGIFFCQIWHVGRVSNSTFQPNGQAPVSSTDKPVNSVHVAKFTPPRRLETGEIPLIINDFRIAARNAIEAGFDGVEIHGAHGYLIDQFLKDQVNDRTDKYGGSLENRCRFALEIVEAVVDEIGPEKVGIRLSPFANYSGAADSNPEALGLYMAHELNKLGILYCHVVEPRKVKLGENFENPYNLGPMRDAFKGTIIVAGNYNRKDGNNAISSGYADLIAYGRLFLSNPDLPRRFEIDASLNKYNSETFYIPDPVIGYTDYPFLSSDI</sequence>
<keyword evidence="3" id="KW-0444">Lipid biosynthesis</keyword>
<keyword evidence="5" id="KW-0288">FMN</keyword>
<keyword evidence="4" id="KW-0285">Flavoprotein</keyword>
<evidence type="ECO:0000256" key="12">
    <source>
        <dbReference type="SAM" id="MobiDB-lite"/>
    </source>
</evidence>
<dbReference type="PANTHER" id="PTHR22893">
    <property type="entry name" value="NADH OXIDOREDUCTASE-RELATED"/>
    <property type="match status" value="1"/>
</dbReference>
<dbReference type="Proteomes" id="UP000244336">
    <property type="component" value="Chromosome 7"/>
</dbReference>
<evidence type="ECO:0000259" key="13">
    <source>
        <dbReference type="Pfam" id="PF00724"/>
    </source>
</evidence>
<dbReference type="Gene3D" id="3.20.20.70">
    <property type="entry name" value="Aldolase class I"/>
    <property type="match status" value="1"/>
</dbReference>
<proteinExistence type="inferred from homology"/>